<name>F9WVU8_TRYVY</name>
<evidence type="ECO:0000313" key="3">
    <source>
        <dbReference type="Proteomes" id="UP000009027"/>
    </source>
</evidence>
<feature type="compositionally biased region" description="Basic and acidic residues" evidence="1">
    <location>
        <begin position="332"/>
        <end position="356"/>
    </location>
</feature>
<sequence>MPSFRVRLPRASDRPPVLKAAAAAATSSRSLPLLVLCPQARRSRLHCAPGASASRASAARAAASSAASFLTLAVGAALLGEGGARQPRLRPPFAWVRDRVASKSPCVRLCAEPPSLSSRPFVFSLKPHLCRRRRAKDAQKRRAPSSLVGRTGTAHGAHHRRLCTWPCGSRRGAGPDCMRSATAAEPRPRRQSAETTRRTCRGISRPCTHAADRARATQAALRRRKRTRTRGPRTPPHRHQHGRRQGAARSCGPVKLGDAQSKEQATREAATRQRAWPRSPRQHARAAPRAAKIGGNSGEGVGAAEDAAEVGGGGEVRTVRARGVAGTNRKHGREEARTRGGGVEKVHGARTQGRER</sequence>
<evidence type="ECO:0000313" key="2">
    <source>
        <dbReference type="EMBL" id="CCD21709.1"/>
    </source>
</evidence>
<gene>
    <name evidence="2" type="ORF">TvY486_0004400</name>
</gene>
<reference evidence="2 3" key="1">
    <citation type="journal article" date="2012" name="Proc. Natl. Acad. Sci. U.S.A.">
        <title>Antigenic diversity is generated by distinct evolutionary mechanisms in African trypanosome species.</title>
        <authorList>
            <person name="Jackson A.P."/>
            <person name="Berry A."/>
            <person name="Aslett M."/>
            <person name="Allison H.C."/>
            <person name="Burton P."/>
            <person name="Vavrova-Anderson J."/>
            <person name="Brown R."/>
            <person name="Browne H."/>
            <person name="Corton N."/>
            <person name="Hauser H."/>
            <person name="Gamble J."/>
            <person name="Gilderthorp R."/>
            <person name="Marcello L."/>
            <person name="McQuillan J."/>
            <person name="Otto T.D."/>
            <person name="Quail M.A."/>
            <person name="Sanders M.J."/>
            <person name="van Tonder A."/>
            <person name="Ginger M.L."/>
            <person name="Field M.C."/>
            <person name="Barry J.D."/>
            <person name="Hertz-Fowler C."/>
            <person name="Berriman M."/>
        </authorList>
    </citation>
    <scope>NUCLEOTIDE SEQUENCE</scope>
    <source>
        <strain evidence="2 3">Y486</strain>
    </source>
</reference>
<dbReference type="AlphaFoldDB" id="F9WVU8"/>
<feature type="compositionally biased region" description="Basic residues" evidence="1">
    <location>
        <begin position="133"/>
        <end position="143"/>
    </location>
</feature>
<feature type="compositionally biased region" description="Basic residues" evidence="1">
    <location>
        <begin position="221"/>
        <end position="246"/>
    </location>
</feature>
<dbReference type="Proteomes" id="UP000009027">
    <property type="component" value="Unassembled WGS sequence"/>
</dbReference>
<feature type="region of interest" description="Disordered" evidence="1">
    <location>
        <begin position="133"/>
        <end position="155"/>
    </location>
</feature>
<proteinExistence type="predicted"/>
<dbReference type="VEuPathDB" id="TriTrypDB:TvY486_0004400"/>
<organism evidence="2 3">
    <name type="scientific">Trypanosoma vivax (strain Y486)</name>
    <dbReference type="NCBI Taxonomy" id="1055687"/>
    <lineage>
        <taxon>Eukaryota</taxon>
        <taxon>Discoba</taxon>
        <taxon>Euglenozoa</taxon>
        <taxon>Kinetoplastea</taxon>
        <taxon>Metakinetoplastina</taxon>
        <taxon>Trypanosomatida</taxon>
        <taxon>Trypanosomatidae</taxon>
        <taxon>Trypanosoma</taxon>
        <taxon>Duttonella</taxon>
    </lineage>
</organism>
<protein>
    <submittedName>
        <fullName evidence="2">Uncharacterized protein</fullName>
    </submittedName>
</protein>
<feature type="compositionally biased region" description="Basic and acidic residues" evidence="1">
    <location>
        <begin position="260"/>
        <end position="271"/>
    </location>
</feature>
<dbReference type="EMBL" id="CAEX01008155">
    <property type="protein sequence ID" value="CCD21709.1"/>
    <property type="molecule type" value="Genomic_DNA"/>
</dbReference>
<accession>F9WVU8</accession>
<feature type="region of interest" description="Disordered" evidence="1">
    <location>
        <begin position="171"/>
        <end position="356"/>
    </location>
</feature>
<keyword evidence="3" id="KW-1185">Reference proteome</keyword>
<feature type="compositionally biased region" description="Basic and acidic residues" evidence="1">
    <location>
        <begin position="186"/>
        <end position="197"/>
    </location>
</feature>
<evidence type="ECO:0000256" key="1">
    <source>
        <dbReference type="SAM" id="MobiDB-lite"/>
    </source>
</evidence>